<keyword evidence="7" id="KW-0539">Nucleus</keyword>
<evidence type="ECO:0000256" key="7">
    <source>
        <dbReference type="ARBA" id="ARBA00023242"/>
    </source>
</evidence>
<comment type="subcellular location">
    <subcellularLocation>
        <location evidence="1">Nucleus</location>
    </subcellularLocation>
</comment>
<dbReference type="PANTHER" id="PTHR13476">
    <property type="entry name" value="CHROMATIN MODIFICATION-RELATED PROTEIN MEAF6"/>
    <property type="match status" value="1"/>
</dbReference>
<dbReference type="Proteomes" id="UP000006906">
    <property type="component" value="Chromosome 6"/>
</dbReference>
<dbReference type="AlphaFoldDB" id="A8J2I9"/>
<dbReference type="KEGG" id="cre:CHLRE_06g291200v5"/>
<protein>
    <recommendedName>
        <fullName evidence="10">Chromatin modification-related protein MEAF6</fullName>
    </recommendedName>
</protein>
<accession>A8J2I9</accession>
<dbReference type="STRING" id="3055.A8J2I9"/>
<gene>
    <name evidence="8" type="ORF">CHLRE_06g291200v5</name>
</gene>
<evidence type="ECO:0008006" key="10">
    <source>
        <dbReference type="Google" id="ProtNLM"/>
    </source>
</evidence>
<keyword evidence="9" id="KW-1185">Reference proteome</keyword>
<organism evidence="8 9">
    <name type="scientific">Chlamydomonas reinhardtii</name>
    <name type="common">Chlamydomonas smithii</name>
    <dbReference type="NCBI Taxonomy" id="3055"/>
    <lineage>
        <taxon>Eukaryota</taxon>
        <taxon>Viridiplantae</taxon>
        <taxon>Chlorophyta</taxon>
        <taxon>core chlorophytes</taxon>
        <taxon>Chlorophyceae</taxon>
        <taxon>CS clade</taxon>
        <taxon>Chlamydomonadales</taxon>
        <taxon>Chlamydomonadaceae</taxon>
        <taxon>Chlamydomonas</taxon>
    </lineage>
</organism>
<evidence type="ECO:0000313" key="9">
    <source>
        <dbReference type="Proteomes" id="UP000006906"/>
    </source>
</evidence>
<dbReference type="RefSeq" id="XP_001695403.1">
    <property type="nucleotide sequence ID" value="XM_001695351.2"/>
</dbReference>
<evidence type="ECO:0000256" key="4">
    <source>
        <dbReference type="ARBA" id="ARBA00023015"/>
    </source>
</evidence>
<dbReference type="GeneID" id="5721093"/>
<dbReference type="PaxDb" id="3055-EDP01661"/>
<name>A8J2I9_CHLRE</name>
<dbReference type="GO" id="GO:0005634">
    <property type="term" value="C:nucleus"/>
    <property type="evidence" value="ECO:0007669"/>
    <property type="project" value="UniProtKB-SubCell"/>
</dbReference>
<dbReference type="InterPro" id="IPR015418">
    <property type="entry name" value="Eaf6"/>
</dbReference>
<dbReference type="Gramene" id="PNW82718">
    <property type="protein sequence ID" value="PNW82718"/>
    <property type="gene ID" value="CHLRE_06g291200v5"/>
</dbReference>
<evidence type="ECO:0000256" key="3">
    <source>
        <dbReference type="ARBA" id="ARBA00022853"/>
    </source>
</evidence>
<dbReference type="GO" id="GO:0006325">
    <property type="term" value="P:chromatin organization"/>
    <property type="evidence" value="ECO:0007669"/>
    <property type="project" value="UniProtKB-KW"/>
</dbReference>
<dbReference type="FunCoup" id="A8J2I9">
    <property type="interactions" value="956"/>
</dbReference>
<keyword evidence="3" id="KW-0156">Chromatin regulator</keyword>
<dbReference type="InParanoid" id="A8J2I9"/>
<sequence length="119" mass="13361">MSNILEEYQALKQSLDGDLGKIERMIAESEHTYLTAEYSQCGTALKGFEGYLNSKDILRKKTRTFKPEDRLFSLSSKSSPPSREMEQPALEAVDSMTPLIFGSKKAAYAQKGYAQKGKR</sequence>
<evidence type="ECO:0000256" key="2">
    <source>
        <dbReference type="ARBA" id="ARBA00010916"/>
    </source>
</evidence>
<keyword evidence="4" id="KW-0805">Transcription regulation</keyword>
<dbReference type="EMBL" id="CM008967">
    <property type="protein sequence ID" value="PNW82718.1"/>
    <property type="molecule type" value="Genomic_DNA"/>
</dbReference>
<comment type="similarity">
    <text evidence="2">Belongs to the EAF6 family.</text>
</comment>
<evidence type="ECO:0000256" key="6">
    <source>
        <dbReference type="ARBA" id="ARBA00023163"/>
    </source>
</evidence>
<keyword evidence="5" id="KW-0175">Coiled coil</keyword>
<dbReference type="OrthoDB" id="440324at2759"/>
<dbReference type="GO" id="GO:0000123">
    <property type="term" value="C:histone acetyltransferase complex"/>
    <property type="evidence" value="ECO:0000318"/>
    <property type="project" value="GO_Central"/>
</dbReference>
<evidence type="ECO:0000256" key="5">
    <source>
        <dbReference type="ARBA" id="ARBA00023054"/>
    </source>
</evidence>
<dbReference type="Pfam" id="PF09340">
    <property type="entry name" value="NuA4"/>
    <property type="match status" value="1"/>
</dbReference>
<evidence type="ECO:0000256" key="1">
    <source>
        <dbReference type="ARBA" id="ARBA00004123"/>
    </source>
</evidence>
<reference evidence="8 9" key="1">
    <citation type="journal article" date="2007" name="Science">
        <title>The Chlamydomonas genome reveals the evolution of key animal and plant functions.</title>
        <authorList>
            <person name="Merchant S.S."/>
            <person name="Prochnik S.E."/>
            <person name="Vallon O."/>
            <person name="Harris E.H."/>
            <person name="Karpowicz S.J."/>
            <person name="Witman G.B."/>
            <person name="Terry A."/>
            <person name="Salamov A."/>
            <person name="Fritz-Laylin L.K."/>
            <person name="Marechal-Drouard L."/>
            <person name="Marshall W.F."/>
            <person name="Qu L.H."/>
            <person name="Nelson D.R."/>
            <person name="Sanderfoot A.A."/>
            <person name="Spalding M.H."/>
            <person name="Kapitonov V.V."/>
            <person name="Ren Q."/>
            <person name="Ferris P."/>
            <person name="Lindquist E."/>
            <person name="Shapiro H."/>
            <person name="Lucas S.M."/>
            <person name="Grimwood J."/>
            <person name="Schmutz J."/>
            <person name="Cardol P."/>
            <person name="Cerutti H."/>
            <person name="Chanfreau G."/>
            <person name="Chen C.L."/>
            <person name="Cognat V."/>
            <person name="Croft M.T."/>
            <person name="Dent R."/>
            <person name="Dutcher S."/>
            <person name="Fernandez E."/>
            <person name="Fukuzawa H."/>
            <person name="Gonzalez-Ballester D."/>
            <person name="Gonzalez-Halphen D."/>
            <person name="Hallmann A."/>
            <person name="Hanikenne M."/>
            <person name="Hippler M."/>
            <person name="Inwood W."/>
            <person name="Jabbari K."/>
            <person name="Kalanon M."/>
            <person name="Kuras R."/>
            <person name="Lefebvre P.A."/>
            <person name="Lemaire S.D."/>
            <person name="Lobanov A.V."/>
            <person name="Lohr M."/>
            <person name="Manuell A."/>
            <person name="Meier I."/>
            <person name="Mets L."/>
            <person name="Mittag M."/>
            <person name="Mittelmeier T."/>
            <person name="Moroney J.V."/>
            <person name="Moseley J."/>
            <person name="Napoli C."/>
            <person name="Nedelcu A.M."/>
            <person name="Niyogi K."/>
            <person name="Novoselov S.V."/>
            <person name="Paulsen I.T."/>
            <person name="Pazour G."/>
            <person name="Purton S."/>
            <person name="Ral J.P."/>
            <person name="Riano-Pachon D.M."/>
            <person name="Riekhof W."/>
            <person name="Rymarquis L."/>
            <person name="Schroda M."/>
            <person name="Stern D."/>
            <person name="Umen J."/>
            <person name="Willows R."/>
            <person name="Wilson N."/>
            <person name="Zimmer S.L."/>
            <person name="Allmer J."/>
            <person name="Balk J."/>
            <person name="Bisova K."/>
            <person name="Chen C.J."/>
            <person name="Elias M."/>
            <person name="Gendler K."/>
            <person name="Hauser C."/>
            <person name="Lamb M.R."/>
            <person name="Ledford H."/>
            <person name="Long J.C."/>
            <person name="Minagawa J."/>
            <person name="Page M.D."/>
            <person name="Pan J."/>
            <person name="Pootakham W."/>
            <person name="Roje S."/>
            <person name="Rose A."/>
            <person name="Stahlberg E."/>
            <person name="Terauchi A.M."/>
            <person name="Yang P."/>
            <person name="Ball S."/>
            <person name="Bowler C."/>
            <person name="Dieckmann C.L."/>
            <person name="Gladyshev V.N."/>
            <person name="Green P."/>
            <person name="Jorgensen R."/>
            <person name="Mayfield S."/>
            <person name="Mueller-Roeber B."/>
            <person name="Rajamani S."/>
            <person name="Sayre R.T."/>
            <person name="Brokstein P."/>
            <person name="Dubchak I."/>
            <person name="Goodstein D."/>
            <person name="Hornick L."/>
            <person name="Huang Y.W."/>
            <person name="Jhaveri J."/>
            <person name="Luo Y."/>
            <person name="Martinez D."/>
            <person name="Ngau W.C."/>
            <person name="Otillar B."/>
            <person name="Poliakov A."/>
            <person name="Porter A."/>
            <person name="Szajkowski L."/>
            <person name="Werner G."/>
            <person name="Zhou K."/>
            <person name="Grigoriev I.V."/>
            <person name="Rokhsar D.S."/>
            <person name="Grossman A.R."/>
        </authorList>
    </citation>
    <scope>NUCLEOTIDE SEQUENCE [LARGE SCALE GENOMIC DNA]</scope>
    <source>
        <strain evidence="9">CC-503</strain>
    </source>
</reference>
<proteinExistence type="inferred from homology"/>
<dbReference type="HOGENOM" id="CLU_2064830_0_0_1"/>
<keyword evidence="6" id="KW-0804">Transcription</keyword>
<evidence type="ECO:0000313" key="8">
    <source>
        <dbReference type="EMBL" id="PNW82718.1"/>
    </source>
</evidence>